<feature type="domain" description="Response regulatory" evidence="2">
    <location>
        <begin position="5"/>
        <end position="123"/>
    </location>
</feature>
<dbReference type="SMART" id="SM00448">
    <property type="entry name" value="REC"/>
    <property type="match status" value="1"/>
</dbReference>
<organism evidence="4 5">
    <name type="scientific">Megasphaera paucivorans</name>
    <dbReference type="NCBI Taxonomy" id="349095"/>
    <lineage>
        <taxon>Bacteria</taxon>
        <taxon>Bacillati</taxon>
        <taxon>Bacillota</taxon>
        <taxon>Negativicutes</taxon>
        <taxon>Veillonellales</taxon>
        <taxon>Veillonellaceae</taxon>
        <taxon>Megasphaera</taxon>
    </lineage>
</organism>
<dbReference type="Proteomes" id="UP000199309">
    <property type="component" value="Unassembled WGS sequence"/>
</dbReference>
<dbReference type="Gene3D" id="2.40.50.1020">
    <property type="entry name" value="LytTr DNA-binding domain"/>
    <property type="match status" value="1"/>
</dbReference>
<name>A0A1H0C5N4_9FIRM</name>
<dbReference type="InterPro" id="IPR011006">
    <property type="entry name" value="CheY-like_superfamily"/>
</dbReference>
<dbReference type="Pfam" id="PF04397">
    <property type="entry name" value="LytTR"/>
    <property type="match status" value="1"/>
</dbReference>
<proteinExistence type="predicted"/>
<accession>A0A1H0C5N4</accession>
<protein>
    <submittedName>
        <fullName evidence="4">Two component transcriptional regulator, LytTR family</fullName>
    </submittedName>
</protein>
<dbReference type="OrthoDB" id="9779387at2"/>
<dbReference type="SMART" id="SM00850">
    <property type="entry name" value="LytTR"/>
    <property type="match status" value="1"/>
</dbReference>
<dbReference type="InterPro" id="IPR007492">
    <property type="entry name" value="LytTR_DNA-bd_dom"/>
</dbReference>
<dbReference type="SUPFAM" id="SSF52172">
    <property type="entry name" value="CheY-like"/>
    <property type="match status" value="1"/>
</dbReference>
<evidence type="ECO:0000259" key="2">
    <source>
        <dbReference type="PROSITE" id="PS50110"/>
    </source>
</evidence>
<dbReference type="PROSITE" id="PS50930">
    <property type="entry name" value="HTH_LYTTR"/>
    <property type="match status" value="1"/>
</dbReference>
<gene>
    <name evidence="4" type="ORF">SAMN05660299_02849</name>
</gene>
<dbReference type="RefSeq" id="WP_091653275.1">
    <property type="nucleotide sequence ID" value="NZ_FNHQ01000066.1"/>
</dbReference>
<evidence type="ECO:0000256" key="1">
    <source>
        <dbReference type="PROSITE-ProRule" id="PRU00169"/>
    </source>
</evidence>
<feature type="domain" description="HTH LytTR-type" evidence="3">
    <location>
        <begin position="133"/>
        <end position="237"/>
    </location>
</feature>
<dbReference type="GO" id="GO:0003677">
    <property type="term" value="F:DNA binding"/>
    <property type="evidence" value="ECO:0007669"/>
    <property type="project" value="InterPro"/>
</dbReference>
<reference evidence="4 5" key="1">
    <citation type="submission" date="2016-10" db="EMBL/GenBank/DDBJ databases">
        <authorList>
            <person name="de Groot N.N."/>
        </authorList>
    </citation>
    <scope>NUCLEOTIDE SEQUENCE [LARGE SCALE GENOMIC DNA]</scope>
    <source>
        <strain evidence="4 5">DSM 16981</strain>
    </source>
</reference>
<keyword evidence="1" id="KW-0597">Phosphoprotein</keyword>
<dbReference type="InterPro" id="IPR046947">
    <property type="entry name" value="LytR-like"/>
</dbReference>
<feature type="modified residue" description="4-aspartylphosphate" evidence="1">
    <location>
        <position position="60"/>
    </location>
</feature>
<dbReference type="STRING" id="349095.SAMN05660299_02849"/>
<dbReference type="InterPro" id="IPR001789">
    <property type="entry name" value="Sig_transdc_resp-reg_receiver"/>
</dbReference>
<dbReference type="Pfam" id="PF00072">
    <property type="entry name" value="Response_reg"/>
    <property type="match status" value="1"/>
</dbReference>
<dbReference type="PROSITE" id="PS50110">
    <property type="entry name" value="RESPONSE_REGULATORY"/>
    <property type="match status" value="1"/>
</dbReference>
<evidence type="ECO:0000313" key="4">
    <source>
        <dbReference type="EMBL" id="SDN53194.1"/>
    </source>
</evidence>
<evidence type="ECO:0000259" key="3">
    <source>
        <dbReference type="PROSITE" id="PS50930"/>
    </source>
</evidence>
<dbReference type="EMBL" id="FNHQ01000066">
    <property type="protein sequence ID" value="SDN53194.1"/>
    <property type="molecule type" value="Genomic_DNA"/>
</dbReference>
<dbReference type="AlphaFoldDB" id="A0A1H0C5N4"/>
<dbReference type="PANTHER" id="PTHR37299:SF1">
    <property type="entry name" value="STAGE 0 SPORULATION PROTEIN A HOMOLOG"/>
    <property type="match status" value="1"/>
</dbReference>
<keyword evidence="5" id="KW-1185">Reference proteome</keyword>
<evidence type="ECO:0000313" key="5">
    <source>
        <dbReference type="Proteomes" id="UP000199309"/>
    </source>
</evidence>
<dbReference type="GO" id="GO:0000156">
    <property type="term" value="F:phosphorelay response regulator activity"/>
    <property type="evidence" value="ECO:0007669"/>
    <property type="project" value="InterPro"/>
</dbReference>
<dbReference type="Gene3D" id="3.40.50.2300">
    <property type="match status" value="1"/>
</dbReference>
<sequence length="244" mass="27894">MDSVQIAVCDNESKDKDMVVRCLQQYLQEKGRQAGVRVYDNGFDLLEELNKRYFDIILLDILMPGISGIEVAEVIGKMYSQAKIIFLTSSRDYAIEAFSVQAVHYLIKPFQETDFNEAMDRAFCEMKRKEKQISVKLGGGVVTKIDIEEIDYIENYAHEQNLYLKRGKKLLARQSLSFFLESLQPLAPGQFVQPCKGYLVNMKAIRIVQQDGIVLLSGVKIPISRNNFRSIRDAYFDFGFASDT</sequence>
<dbReference type="PANTHER" id="PTHR37299">
    <property type="entry name" value="TRANSCRIPTIONAL REGULATOR-RELATED"/>
    <property type="match status" value="1"/>
</dbReference>